<sequence length="170" mass="17082">MLAKFFVYALLPLAVVNAAPARRGIIDDVTSAYGEATSAAESAWHGVTSAFHEGEVAGTATQIYDSATSELGTSTSKVYATVTTISGAPVVEVTSVGGAAITLATSGAHSGTSTARVMTTTFAGHTFLVPSVSATHNAAVSIQSLTLSKPMILSAVTVLGSLFAGAFVVL</sequence>
<dbReference type="Proteomes" id="UP000639403">
    <property type="component" value="Unassembled WGS sequence"/>
</dbReference>
<name>A0A8H7NV34_9APHY</name>
<reference evidence="2" key="1">
    <citation type="submission" date="2020-11" db="EMBL/GenBank/DDBJ databases">
        <authorList>
            <person name="Koelle M."/>
            <person name="Horta M.A.C."/>
            <person name="Nowrousian M."/>
            <person name="Ohm R.A."/>
            <person name="Benz P."/>
            <person name="Pilgard A."/>
        </authorList>
    </citation>
    <scope>NUCLEOTIDE SEQUENCE</scope>
    <source>
        <strain evidence="2">FPRL280</strain>
    </source>
</reference>
<proteinExistence type="predicted"/>
<reference evidence="2" key="2">
    <citation type="journal article" name="Front. Microbiol.">
        <title>Degradative Capacity of Two Strains of Rhodonia placenta: From Phenotype to Genotype.</title>
        <authorList>
            <person name="Kolle M."/>
            <person name="Horta M.A.C."/>
            <person name="Nowrousian M."/>
            <person name="Ohm R.A."/>
            <person name="Benz J.P."/>
            <person name="Pilgard A."/>
        </authorList>
    </citation>
    <scope>NUCLEOTIDE SEQUENCE</scope>
    <source>
        <strain evidence="2">FPRL280</strain>
    </source>
</reference>
<evidence type="ECO:0000313" key="3">
    <source>
        <dbReference type="Proteomes" id="UP000639403"/>
    </source>
</evidence>
<organism evidence="2 3">
    <name type="scientific">Rhodonia placenta</name>
    <dbReference type="NCBI Taxonomy" id="104341"/>
    <lineage>
        <taxon>Eukaryota</taxon>
        <taxon>Fungi</taxon>
        <taxon>Dikarya</taxon>
        <taxon>Basidiomycota</taxon>
        <taxon>Agaricomycotina</taxon>
        <taxon>Agaricomycetes</taxon>
        <taxon>Polyporales</taxon>
        <taxon>Adustoporiaceae</taxon>
        <taxon>Rhodonia</taxon>
    </lineage>
</organism>
<accession>A0A8H7NV34</accession>
<comment type="caution">
    <text evidence="2">The sequence shown here is derived from an EMBL/GenBank/DDBJ whole genome shotgun (WGS) entry which is preliminary data.</text>
</comment>
<feature type="chain" id="PRO_5034857126" evidence="1">
    <location>
        <begin position="19"/>
        <end position="170"/>
    </location>
</feature>
<dbReference type="EMBL" id="JADOXO010000385">
    <property type="protein sequence ID" value="KAF9805427.1"/>
    <property type="molecule type" value="Genomic_DNA"/>
</dbReference>
<keyword evidence="1" id="KW-0732">Signal</keyword>
<feature type="signal peptide" evidence="1">
    <location>
        <begin position="1"/>
        <end position="18"/>
    </location>
</feature>
<gene>
    <name evidence="2" type="ORF">IEO21_09061</name>
</gene>
<evidence type="ECO:0000256" key="1">
    <source>
        <dbReference type="SAM" id="SignalP"/>
    </source>
</evidence>
<protein>
    <submittedName>
        <fullName evidence="2">Uncharacterized protein</fullName>
    </submittedName>
</protein>
<dbReference type="AlphaFoldDB" id="A0A8H7NV34"/>
<evidence type="ECO:0000313" key="2">
    <source>
        <dbReference type="EMBL" id="KAF9805427.1"/>
    </source>
</evidence>